<protein>
    <submittedName>
        <fullName evidence="2">Uncharacterized protein</fullName>
    </submittedName>
</protein>
<dbReference type="Proteomes" id="UP001280581">
    <property type="component" value="Unassembled WGS sequence"/>
</dbReference>
<dbReference type="EMBL" id="WVTA01000013">
    <property type="protein sequence ID" value="KAK3202595.1"/>
    <property type="molecule type" value="Genomic_DNA"/>
</dbReference>
<name>A0AAN6REN9_9PLEO</name>
<organism evidence="2 3">
    <name type="scientific">Pseudopithomyces chartarum</name>
    <dbReference type="NCBI Taxonomy" id="1892770"/>
    <lineage>
        <taxon>Eukaryota</taxon>
        <taxon>Fungi</taxon>
        <taxon>Dikarya</taxon>
        <taxon>Ascomycota</taxon>
        <taxon>Pezizomycotina</taxon>
        <taxon>Dothideomycetes</taxon>
        <taxon>Pleosporomycetidae</taxon>
        <taxon>Pleosporales</taxon>
        <taxon>Massarineae</taxon>
        <taxon>Didymosphaeriaceae</taxon>
        <taxon>Pseudopithomyces</taxon>
    </lineage>
</organism>
<comment type="caution">
    <text evidence="2">The sequence shown here is derived from an EMBL/GenBank/DDBJ whole genome shotgun (WGS) entry which is preliminary data.</text>
</comment>
<feature type="transmembrane region" description="Helical" evidence="1">
    <location>
        <begin position="14"/>
        <end position="38"/>
    </location>
</feature>
<keyword evidence="1" id="KW-0812">Transmembrane</keyword>
<evidence type="ECO:0000256" key="1">
    <source>
        <dbReference type="SAM" id="Phobius"/>
    </source>
</evidence>
<dbReference type="AlphaFoldDB" id="A0AAN6REN9"/>
<accession>A0AAN6REN9</accession>
<keyword evidence="3" id="KW-1185">Reference proteome</keyword>
<gene>
    <name evidence="2" type="ORF">GRF29_154g157961</name>
</gene>
<evidence type="ECO:0000313" key="3">
    <source>
        <dbReference type="Proteomes" id="UP001280581"/>
    </source>
</evidence>
<keyword evidence="1" id="KW-1133">Transmembrane helix</keyword>
<evidence type="ECO:0000313" key="2">
    <source>
        <dbReference type="EMBL" id="KAK3202595.1"/>
    </source>
</evidence>
<reference evidence="2 3" key="1">
    <citation type="submission" date="2021-02" db="EMBL/GenBank/DDBJ databases">
        <title>Genome assembly of Pseudopithomyces chartarum.</title>
        <authorList>
            <person name="Jauregui R."/>
            <person name="Singh J."/>
            <person name="Voisey C."/>
        </authorList>
    </citation>
    <scope>NUCLEOTIDE SEQUENCE [LARGE SCALE GENOMIC DNA]</scope>
    <source>
        <strain evidence="2 3">AGR01</strain>
    </source>
</reference>
<sequence>MEITSQVAFPVSQLLVYGFLGTVKIIIGMVIIVVMNMFNSLKTLQEMCRSDISHATLQSVEDRICAFAAESAAMPAGEVIVSVDFQRLVKKIVTAEDRYLNNKVHWLGAFEDNQEFRQEHRCTNYEDYQISCTELIQRLETAIGDGP</sequence>
<proteinExistence type="predicted"/>
<keyword evidence="1" id="KW-0472">Membrane</keyword>